<dbReference type="NCBIfam" id="TIGR00229">
    <property type="entry name" value="sensory_box"/>
    <property type="match status" value="1"/>
</dbReference>
<dbReference type="PRINTS" id="PR00344">
    <property type="entry name" value="BCTRLSENSOR"/>
</dbReference>
<comment type="caution">
    <text evidence="7">Lacks conserved residue(s) required for the propagation of feature annotation.</text>
</comment>
<organism evidence="13 17">
    <name type="scientific">Haloferax mediterranei (strain ATCC 33500 / DSM 1411 / JCM 8866 / NBRC 14739 / NCIMB 2177 / R-4)</name>
    <name type="common">Halobacterium mediterranei</name>
    <dbReference type="NCBI Taxonomy" id="523841"/>
    <lineage>
        <taxon>Archaea</taxon>
        <taxon>Methanobacteriati</taxon>
        <taxon>Methanobacteriota</taxon>
        <taxon>Stenosarchaea group</taxon>
        <taxon>Halobacteria</taxon>
        <taxon>Halobacteriales</taxon>
        <taxon>Haloferacaceae</taxon>
        <taxon>Haloferax</taxon>
    </lineage>
</organism>
<reference evidence="13 17" key="2">
    <citation type="journal article" date="2012" name="J. Bacteriol.">
        <title>Complete genome sequence of the metabolically versatile halophilic archaeon Haloferax mediterranei, a poly(3-hydroxybutyrate-co-3-hydroxyvalerate) producer.</title>
        <authorList>
            <person name="Han J."/>
            <person name="Zhang F."/>
            <person name="Hou J."/>
            <person name="Liu X."/>
            <person name="Li M."/>
            <person name="Liu H."/>
            <person name="Cai L."/>
            <person name="Zhang B."/>
            <person name="Chen Y."/>
            <person name="Zhou J."/>
            <person name="Hu S."/>
            <person name="Xiang H."/>
        </authorList>
    </citation>
    <scope>NUCLEOTIDE SEQUENCE [LARGE SCALE GENOMIC DNA]</scope>
    <source>
        <strain evidence="17">ATCC 33500 / DSM 1411 / JCM 8866 / NBRC 14739 / NCIMB 2177 / R-4</strain>
        <strain evidence="13">CGMCC 1.2087</strain>
    </source>
</reference>
<keyword evidence="6" id="KW-0902">Two-component regulatory system</keyword>
<dbReference type="Pfam" id="PF02518">
    <property type="entry name" value="HATPase_c"/>
    <property type="match status" value="1"/>
</dbReference>
<evidence type="ECO:0000313" key="17">
    <source>
        <dbReference type="Proteomes" id="UP000006469"/>
    </source>
</evidence>
<evidence type="ECO:0000256" key="7">
    <source>
        <dbReference type="PROSITE-ProRule" id="PRU00169"/>
    </source>
</evidence>
<dbReference type="PROSITE" id="PS50109">
    <property type="entry name" value="HIS_KIN"/>
    <property type="match status" value="1"/>
</dbReference>
<reference evidence="16 20" key="6">
    <citation type="submission" date="2019-04" db="EMBL/GenBank/DDBJ databases">
        <title>Methylomes of two halophilic Archaea, Haloarcula marismortui and Haloferax mediterranei.</title>
        <authorList>
            <person name="DasSarma S."/>
            <person name="DasSarma P."/>
            <person name="DasSarma S."/>
            <person name="Fomenkov A."/>
            <person name="Vincze T."/>
            <person name="Anton B.P."/>
            <person name="Roberts R.J."/>
        </authorList>
    </citation>
    <scope>NUCLEOTIDE SEQUENCE [LARGE SCALE GENOMIC DNA]</scope>
    <source>
        <strain evidence="16">ATCC 33500</strain>
        <strain evidence="20">ATCC 33500 / DSM 1411 / JCM 8866 / NBRC 14739 / NCIMB 2177 / R-4</strain>
    </source>
</reference>
<dbReference type="RefSeq" id="WP_004056935.1">
    <property type="nucleotide sequence ID" value="NC_017941.2"/>
</dbReference>
<dbReference type="SMART" id="SM00388">
    <property type="entry name" value="HisKA"/>
    <property type="match status" value="1"/>
</dbReference>
<feature type="domain" description="Response regulatory" evidence="10">
    <location>
        <begin position="1"/>
        <end position="121"/>
    </location>
</feature>
<dbReference type="STRING" id="523841.HFX_1521"/>
<dbReference type="KEGG" id="hme:HFX_1521"/>
<dbReference type="InterPro" id="IPR000014">
    <property type="entry name" value="PAS"/>
</dbReference>
<dbReference type="InterPro" id="IPR000700">
    <property type="entry name" value="PAS-assoc_C"/>
</dbReference>
<dbReference type="AlphaFoldDB" id="I3R4R8"/>
<dbReference type="SMART" id="SM00091">
    <property type="entry name" value="PAS"/>
    <property type="match status" value="1"/>
</dbReference>
<evidence type="ECO:0000256" key="1">
    <source>
        <dbReference type="ARBA" id="ARBA00000085"/>
    </source>
</evidence>
<dbReference type="PROSITE" id="PS50113">
    <property type="entry name" value="PAC"/>
    <property type="match status" value="1"/>
</dbReference>
<dbReference type="Proteomes" id="UP000006469">
    <property type="component" value="Chromosome"/>
</dbReference>
<evidence type="ECO:0000259" key="10">
    <source>
        <dbReference type="PROSITE" id="PS50110"/>
    </source>
</evidence>
<dbReference type="EMBL" id="CP039139">
    <property type="protein sequence ID" value="QCQ75695.1"/>
    <property type="molecule type" value="Genomic_DNA"/>
</dbReference>
<dbReference type="InterPro" id="IPR003661">
    <property type="entry name" value="HisK_dim/P_dom"/>
</dbReference>
<evidence type="ECO:0000313" key="14">
    <source>
        <dbReference type="EMBL" id="AHZ21410.1"/>
    </source>
</evidence>
<dbReference type="EMBL" id="CP001868">
    <property type="protein sequence ID" value="AFK19228.1"/>
    <property type="molecule type" value="Genomic_DNA"/>
</dbReference>
<evidence type="ECO:0000256" key="2">
    <source>
        <dbReference type="ARBA" id="ARBA00012438"/>
    </source>
</evidence>
<evidence type="ECO:0000256" key="8">
    <source>
        <dbReference type="SAM" id="MobiDB-lite"/>
    </source>
</evidence>
<dbReference type="SMART" id="SM00387">
    <property type="entry name" value="HATPase_c"/>
    <property type="match status" value="1"/>
</dbReference>
<evidence type="ECO:0000313" key="15">
    <source>
        <dbReference type="EMBL" id="EMA03869.1"/>
    </source>
</evidence>
<dbReference type="PATRIC" id="fig|523841.21.peg.585"/>
<dbReference type="Proteomes" id="UP000299011">
    <property type="component" value="Chromosome"/>
</dbReference>
<dbReference type="PROSITE" id="PS50110">
    <property type="entry name" value="RESPONSE_REGULATORY"/>
    <property type="match status" value="1"/>
</dbReference>
<dbReference type="InterPro" id="IPR003594">
    <property type="entry name" value="HATPase_dom"/>
</dbReference>
<name>I3R4R8_HALMT</name>
<feature type="domain" description="PAS" evidence="11">
    <location>
        <begin position="145"/>
        <end position="215"/>
    </location>
</feature>
<evidence type="ECO:0000313" key="13">
    <source>
        <dbReference type="EMBL" id="AFK19228.1"/>
    </source>
</evidence>
<dbReference type="InterPro" id="IPR011006">
    <property type="entry name" value="CheY-like_superfamily"/>
</dbReference>
<gene>
    <name evidence="13" type="primary">ark2</name>
    <name evidence="13" type="ordered locus">HFX_1521</name>
    <name evidence="14" type="ORF">BM92_01535</name>
    <name evidence="15" type="ORF">C439_02888</name>
    <name evidence="16" type="ORF">E6P09_10640</name>
</gene>
<evidence type="ECO:0000313" key="16">
    <source>
        <dbReference type="EMBL" id="QCQ75695.1"/>
    </source>
</evidence>
<evidence type="ECO:0000256" key="5">
    <source>
        <dbReference type="ARBA" id="ARBA00022777"/>
    </source>
</evidence>
<dbReference type="CDD" id="cd00156">
    <property type="entry name" value="REC"/>
    <property type="match status" value="1"/>
</dbReference>
<reference evidence="15 18" key="3">
    <citation type="journal article" date="2014" name="PLoS Genet.">
        <title>Phylogenetically driven sequencing of extremely halophilic archaea reveals strategies for static and dynamic osmo-response.</title>
        <authorList>
            <person name="Becker E.A."/>
            <person name="Seitzer P.M."/>
            <person name="Tritt A."/>
            <person name="Larsen D."/>
            <person name="Krusor M."/>
            <person name="Yao A.I."/>
            <person name="Wu D."/>
            <person name="Madern D."/>
            <person name="Eisen J.A."/>
            <person name="Darling A.E."/>
            <person name="Facciotti M.T."/>
        </authorList>
    </citation>
    <scope>NUCLEOTIDE SEQUENCE [LARGE SCALE GENOMIC DNA]</scope>
    <source>
        <strain evidence="15">ATCC 33500</strain>
        <strain evidence="18">ATCC 33500 / DSM 1411 / JCM 8866 / NBRC 14739 / NCIMB 2177 / R-4</strain>
    </source>
</reference>
<dbReference type="OrthoDB" id="8127at2157"/>
<dbReference type="InterPro" id="IPR050736">
    <property type="entry name" value="Sensor_HK_Regulatory"/>
</dbReference>
<keyword evidence="4" id="KW-0808">Transferase</keyword>
<dbReference type="PaxDb" id="523841-HFX_1521"/>
<dbReference type="InterPro" id="IPR005467">
    <property type="entry name" value="His_kinase_dom"/>
</dbReference>
<dbReference type="GeneID" id="40156879"/>
<dbReference type="InterPro" id="IPR013656">
    <property type="entry name" value="PAS_4"/>
</dbReference>
<dbReference type="InterPro" id="IPR004358">
    <property type="entry name" value="Sig_transdc_His_kin-like_C"/>
</dbReference>
<dbReference type="PROSITE" id="PS50112">
    <property type="entry name" value="PAS"/>
    <property type="match status" value="1"/>
</dbReference>
<evidence type="ECO:0000256" key="4">
    <source>
        <dbReference type="ARBA" id="ARBA00022679"/>
    </source>
</evidence>
<reference evidence="13" key="1">
    <citation type="journal article" date="2012" name="Appl. Environ. Microbiol.">
        <title>Identification of the haloarchaeal phasin (PhaP) that functions in polyhydroxyalkanoate accumulation and granule formation in Haloferax mediterranei.</title>
        <authorList>
            <person name="Cai S."/>
            <person name="Cai L."/>
            <person name="Liu H."/>
            <person name="Liu X."/>
            <person name="Han J."/>
            <person name="Zhou J."/>
            <person name="Xiang H."/>
        </authorList>
    </citation>
    <scope>NUCLEOTIDE SEQUENCE</scope>
    <source>
        <strain evidence="13">CGMCC 1.2087</strain>
    </source>
</reference>
<evidence type="ECO:0000256" key="6">
    <source>
        <dbReference type="ARBA" id="ARBA00023012"/>
    </source>
</evidence>
<dbReference type="InterPro" id="IPR036097">
    <property type="entry name" value="HisK_dim/P_sf"/>
</dbReference>
<dbReference type="PANTHER" id="PTHR43711">
    <property type="entry name" value="TWO-COMPONENT HISTIDINE KINASE"/>
    <property type="match status" value="1"/>
</dbReference>
<dbReference type="HOGENOM" id="CLU_000445_114_58_2"/>
<dbReference type="SUPFAM" id="SSF55874">
    <property type="entry name" value="ATPase domain of HSP90 chaperone/DNA topoisomerase II/histidine kinase"/>
    <property type="match status" value="1"/>
</dbReference>
<proteinExistence type="predicted"/>
<dbReference type="InterPro" id="IPR001789">
    <property type="entry name" value="Sig_transdc_resp-reg_receiver"/>
</dbReference>
<dbReference type="EC" id="2.7.13.3" evidence="2"/>
<dbReference type="Pfam" id="PF00072">
    <property type="entry name" value="Response_reg"/>
    <property type="match status" value="1"/>
</dbReference>
<dbReference type="Pfam" id="PF00512">
    <property type="entry name" value="HisKA"/>
    <property type="match status" value="1"/>
</dbReference>
<keyword evidence="3" id="KW-0597">Phosphoprotein</keyword>
<dbReference type="SUPFAM" id="SSF47384">
    <property type="entry name" value="Homodimeric domain of signal transducing histidine kinase"/>
    <property type="match status" value="1"/>
</dbReference>
<feature type="region of interest" description="Disordered" evidence="8">
    <location>
        <begin position="484"/>
        <end position="510"/>
    </location>
</feature>
<dbReference type="SUPFAM" id="SSF52172">
    <property type="entry name" value="CheY-like"/>
    <property type="match status" value="1"/>
</dbReference>
<evidence type="ECO:0000313" key="20">
    <source>
        <dbReference type="Proteomes" id="UP000299011"/>
    </source>
</evidence>
<dbReference type="eggNOG" id="arCOG02333">
    <property type="taxonomic scope" value="Archaea"/>
</dbReference>
<dbReference type="CDD" id="cd00130">
    <property type="entry name" value="PAS"/>
    <property type="match status" value="1"/>
</dbReference>
<evidence type="ECO:0000313" key="18">
    <source>
        <dbReference type="Proteomes" id="UP000011603"/>
    </source>
</evidence>
<sequence>MSFDSSLRILSVGGGREIARAVEHAVTRVTVETAETFDAACSALDADSPFDCLVLTETLPDGDGSSLLREIRASESDLPVVFLADEPTSQSVTELVDLGISGYLKNDDLDPETELAPRVGRLARQYRVDQSTRVSVTESGEVDNREWVVEDALDALDDVFYVYDQSGRLVSWNSRFSELTEKSDEELFGTPAESFFEEGDREVVKRAVNQVLENGETVFEARLPTTKGTILFQLTGHRLVAPDGTVVGFCGVGRDITVLRRHEEQLARQNERLDEFARVLSHDLRNPLSISTGFLDLARQQNDSEYLERVATSLDRMSEIVNNVLKAARRGTTVVEFSPVSFEGIVGQAWDTADTGDATLVIDSEQIIHADPGRLQRLFENLFRNVADHAGTSPTVTVEVLDSEDGFAVEDDGNGIDSSIATQVFEPGFTTAPDGTGFGLDIVRSLAEAHGWSVSVVDSSSGGARFEFDGVTFSDTDCDDADFDGLDYIDTDRDTDNVDESSDESEPSKT</sequence>
<keyword evidence="18" id="KW-1185">Reference proteome</keyword>
<dbReference type="InterPro" id="IPR036890">
    <property type="entry name" value="HATPase_C_sf"/>
</dbReference>
<dbReference type="Proteomes" id="UP000011603">
    <property type="component" value="Unassembled WGS sequence"/>
</dbReference>
<dbReference type="Proteomes" id="UP000027075">
    <property type="component" value="Chromosome"/>
</dbReference>
<dbReference type="EMBL" id="CP007551">
    <property type="protein sequence ID" value="AHZ21410.1"/>
    <property type="molecule type" value="Genomic_DNA"/>
</dbReference>
<dbReference type="Gene3D" id="3.30.565.10">
    <property type="entry name" value="Histidine kinase-like ATPase, C-terminal domain"/>
    <property type="match status" value="1"/>
</dbReference>
<dbReference type="Gene3D" id="1.10.287.130">
    <property type="match status" value="1"/>
</dbReference>
<dbReference type="Pfam" id="PF08448">
    <property type="entry name" value="PAS_4"/>
    <property type="match status" value="1"/>
</dbReference>
<reference evidence="14 19" key="4">
    <citation type="submission" date="2014-04" db="EMBL/GenBank/DDBJ databases">
        <title>Transcriptional profiles of Haloferax mediterranei on the basis of nitrogen availability.</title>
        <authorList>
            <person name="Bautista V."/>
        </authorList>
    </citation>
    <scope>NUCLEOTIDE SEQUENCE [LARGE SCALE GENOMIC DNA]</scope>
    <source>
        <strain evidence="14">ATCC 33500</strain>
        <strain evidence="19">ATCC 33500 / DSM 1411 / JCM 8866 / NBRC 14739 / NCIMB 2177 / R-4</strain>
    </source>
</reference>
<accession>I3R4R8</accession>
<dbReference type="Gene3D" id="3.30.450.20">
    <property type="entry name" value="PAS domain"/>
    <property type="match status" value="1"/>
</dbReference>
<keyword evidence="5 15" id="KW-0418">Kinase</keyword>
<evidence type="ECO:0000313" key="19">
    <source>
        <dbReference type="Proteomes" id="UP000027075"/>
    </source>
</evidence>
<comment type="catalytic activity">
    <reaction evidence="1">
        <text>ATP + protein L-histidine = ADP + protein N-phospho-L-histidine.</text>
        <dbReference type="EC" id="2.7.13.3"/>
    </reaction>
</comment>
<feature type="domain" description="Histidine kinase" evidence="9">
    <location>
        <begin position="279"/>
        <end position="468"/>
    </location>
</feature>
<reference evidence="13" key="5">
    <citation type="submission" date="2014-05" db="EMBL/GenBank/DDBJ databases">
        <authorList>
            <person name="Wang L."/>
            <person name="Yang H."/>
            <person name="Xiang H."/>
        </authorList>
    </citation>
    <scope>NUCLEOTIDE SEQUENCE</scope>
    <source>
        <strain evidence="13">CGMCC 1.2087</strain>
    </source>
</reference>
<dbReference type="PANTHER" id="PTHR43711:SF1">
    <property type="entry name" value="HISTIDINE KINASE 1"/>
    <property type="match status" value="1"/>
</dbReference>
<dbReference type="InterPro" id="IPR035965">
    <property type="entry name" value="PAS-like_dom_sf"/>
</dbReference>
<evidence type="ECO:0000259" key="11">
    <source>
        <dbReference type="PROSITE" id="PS50112"/>
    </source>
</evidence>
<feature type="compositionally biased region" description="Acidic residues" evidence="8">
    <location>
        <begin position="497"/>
        <end position="510"/>
    </location>
</feature>
<dbReference type="CDD" id="cd00082">
    <property type="entry name" value="HisKA"/>
    <property type="match status" value="1"/>
</dbReference>
<feature type="domain" description="PAC" evidence="12">
    <location>
        <begin position="217"/>
        <end position="268"/>
    </location>
</feature>
<evidence type="ECO:0000259" key="12">
    <source>
        <dbReference type="PROSITE" id="PS50113"/>
    </source>
</evidence>
<protein>
    <recommendedName>
        <fullName evidence="2">histidine kinase</fullName>
        <ecNumber evidence="2">2.7.13.3</ecNumber>
    </recommendedName>
</protein>
<evidence type="ECO:0000259" key="9">
    <source>
        <dbReference type="PROSITE" id="PS50109"/>
    </source>
</evidence>
<evidence type="ECO:0000256" key="3">
    <source>
        <dbReference type="ARBA" id="ARBA00022553"/>
    </source>
</evidence>
<dbReference type="GO" id="GO:0000155">
    <property type="term" value="F:phosphorelay sensor kinase activity"/>
    <property type="evidence" value="ECO:0007669"/>
    <property type="project" value="InterPro"/>
</dbReference>
<dbReference type="eggNOG" id="arCOG02387">
    <property type="taxonomic scope" value="Archaea"/>
</dbReference>
<dbReference type="SUPFAM" id="SSF55785">
    <property type="entry name" value="PYP-like sensor domain (PAS domain)"/>
    <property type="match status" value="1"/>
</dbReference>
<dbReference type="EMBL" id="AOLO01000003">
    <property type="protein sequence ID" value="EMA03869.1"/>
    <property type="molecule type" value="Genomic_DNA"/>
</dbReference>
<dbReference type="Gene3D" id="3.40.50.2300">
    <property type="match status" value="1"/>
</dbReference>